<dbReference type="AlphaFoldDB" id="A0A1L7D230"/>
<feature type="binding site" evidence="1">
    <location>
        <position position="104"/>
    </location>
    <ligand>
        <name>Mg(2+)</name>
        <dbReference type="ChEBI" id="CHEBI:18420"/>
    </ligand>
</feature>
<proteinExistence type="inferred from homology"/>
<comment type="catalytic activity">
    <reaction evidence="1">
        <text>(7R,8S)-7,8-diammoniononanoate + CO2 + ATP = (4R,5S)-dethiobiotin + ADP + phosphate + 3 H(+)</text>
        <dbReference type="Rhea" id="RHEA:15805"/>
        <dbReference type="ChEBI" id="CHEBI:15378"/>
        <dbReference type="ChEBI" id="CHEBI:16526"/>
        <dbReference type="ChEBI" id="CHEBI:30616"/>
        <dbReference type="ChEBI" id="CHEBI:43474"/>
        <dbReference type="ChEBI" id="CHEBI:149469"/>
        <dbReference type="ChEBI" id="CHEBI:149473"/>
        <dbReference type="ChEBI" id="CHEBI:456216"/>
        <dbReference type="EC" id="6.3.3.3"/>
    </reaction>
</comment>
<feature type="binding site" evidence="1">
    <location>
        <begin position="104"/>
        <end position="107"/>
    </location>
    <ligand>
        <name>ATP</name>
        <dbReference type="ChEBI" id="CHEBI:30616"/>
    </ligand>
</feature>
<dbReference type="KEGG" id="cpho:CPHO_02910"/>
<dbReference type="RefSeq" id="WP_075733061.1">
    <property type="nucleotide sequence ID" value="NZ_CP009249.1"/>
</dbReference>
<dbReference type="HAMAP" id="MF_00336">
    <property type="entry name" value="BioD"/>
    <property type="match status" value="1"/>
</dbReference>
<feature type="binding site" evidence="1">
    <location>
        <position position="40"/>
    </location>
    <ligand>
        <name>substrate</name>
    </ligand>
</feature>
<organism evidence="2 3">
    <name type="scientific">Corynebacterium phocae</name>
    <dbReference type="NCBI Taxonomy" id="161895"/>
    <lineage>
        <taxon>Bacteria</taxon>
        <taxon>Bacillati</taxon>
        <taxon>Actinomycetota</taxon>
        <taxon>Actinomycetes</taxon>
        <taxon>Mycobacteriales</taxon>
        <taxon>Corynebacteriaceae</taxon>
        <taxon>Corynebacterium</taxon>
    </lineage>
</organism>
<gene>
    <name evidence="1" type="primary">bioD</name>
    <name evidence="2" type="ORF">CPHO_02910</name>
</gene>
<dbReference type="Proteomes" id="UP000185491">
    <property type="component" value="Chromosome"/>
</dbReference>
<comment type="pathway">
    <text evidence="1">Cofactor biosynthesis; biotin biosynthesis; biotin from 7,8-diaminononanoate: step 1/2.</text>
</comment>
<keyword evidence="1" id="KW-0093">Biotin biosynthesis</keyword>
<dbReference type="EC" id="6.3.3.3" evidence="1"/>
<dbReference type="EMBL" id="CP009249">
    <property type="protein sequence ID" value="APT92021.1"/>
    <property type="molecule type" value="Genomic_DNA"/>
</dbReference>
<dbReference type="Gene3D" id="3.40.50.300">
    <property type="entry name" value="P-loop containing nucleotide triphosphate hydrolases"/>
    <property type="match status" value="1"/>
</dbReference>
<accession>A0A1L7D230</accession>
<evidence type="ECO:0000313" key="3">
    <source>
        <dbReference type="Proteomes" id="UP000185491"/>
    </source>
</evidence>
<keyword evidence="1" id="KW-0547">Nucleotide-binding</keyword>
<feature type="binding site" evidence="1">
    <location>
        <position position="15"/>
    </location>
    <ligand>
        <name>Mg(2+)</name>
        <dbReference type="ChEBI" id="CHEBI:18420"/>
    </ligand>
</feature>
<keyword evidence="1" id="KW-0460">Magnesium</keyword>
<dbReference type="InterPro" id="IPR004472">
    <property type="entry name" value="DTB_synth_BioD"/>
</dbReference>
<dbReference type="GO" id="GO:0004141">
    <property type="term" value="F:dethiobiotin synthase activity"/>
    <property type="evidence" value="ECO:0007669"/>
    <property type="project" value="UniProtKB-UniRule"/>
</dbReference>
<feature type="binding site" evidence="1">
    <location>
        <begin position="194"/>
        <end position="196"/>
    </location>
    <ligand>
        <name>ATP</name>
        <dbReference type="ChEBI" id="CHEBI:30616"/>
    </ligand>
</feature>
<comment type="subcellular location">
    <subcellularLocation>
        <location evidence="1">Cytoplasm</location>
    </subcellularLocation>
</comment>
<dbReference type="CDD" id="cd03109">
    <property type="entry name" value="DTBS"/>
    <property type="match status" value="1"/>
</dbReference>
<feature type="binding site" evidence="1">
    <location>
        <begin position="11"/>
        <end position="16"/>
    </location>
    <ligand>
        <name>ATP</name>
        <dbReference type="ChEBI" id="CHEBI:30616"/>
    </ligand>
</feature>
<sequence>MIVCVTGTNTGVGKTIACAALAAQTRERGQSVVVLKPVQTGEPAGQGDVFTVARLAGVPAHEYVRFPEPLAPNLSARRAGLPQPTLEEVAAWVRSFTADVVLVEGAGGLLVRLADSFTLVDLAVELSAPLVVVTSLNLGSLNLAELTVREAQRHGLEVLGLVGGSLPAQPDLATRLSVEEMPAVTGVDLWGCLPDGAGELSPAEFLAATAGVQPRWS</sequence>
<comment type="cofactor">
    <cofactor evidence="1">
        <name>Mg(2+)</name>
        <dbReference type="ChEBI" id="CHEBI:18420"/>
    </cofactor>
</comment>
<keyword evidence="1" id="KW-0479">Metal-binding</keyword>
<dbReference type="NCBIfam" id="TIGR00347">
    <property type="entry name" value="bioD"/>
    <property type="match status" value="1"/>
</dbReference>
<feature type="binding site" evidence="1">
    <location>
        <position position="48"/>
    </location>
    <ligand>
        <name>ATP</name>
        <dbReference type="ChEBI" id="CHEBI:30616"/>
    </ligand>
</feature>
<evidence type="ECO:0000313" key="2">
    <source>
        <dbReference type="EMBL" id="APT92021.1"/>
    </source>
</evidence>
<keyword evidence="1" id="KW-0963">Cytoplasm</keyword>
<comment type="similarity">
    <text evidence="1">Belongs to the dethiobiotin synthetase family.</text>
</comment>
<protein>
    <recommendedName>
        <fullName evidence="1">ATP-dependent dethiobiotin synthetase BioD</fullName>
        <ecNumber evidence="1">6.3.3.3</ecNumber>
    </recommendedName>
    <alternativeName>
        <fullName evidence="1">DTB synthetase</fullName>
        <shortName evidence="1">DTBS</shortName>
    </alternativeName>
    <alternativeName>
        <fullName evidence="1">Dethiobiotin synthase</fullName>
    </alternativeName>
</protein>
<dbReference type="GO" id="GO:0005524">
    <property type="term" value="F:ATP binding"/>
    <property type="evidence" value="ECO:0007669"/>
    <property type="project" value="UniProtKB-UniRule"/>
</dbReference>
<feature type="binding site" evidence="1">
    <location>
        <position position="48"/>
    </location>
    <ligand>
        <name>Mg(2+)</name>
        <dbReference type="ChEBI" id="CHEBI:18420"/>
    </ligand>
</feature>
<dbReference type="GO" id="GO:0009102">
    <property type="term" value="P:biotin biosynthetic process"/>
    <property type="evidence" value="ECO:0007669"/>
    <property type="project" value="UniProtKB-UniRule"/>
</dbReference>
<dbReference type="STRING" id="161895.CPHO_02910"/>
<keyword evidence="3" id="KW-1185">Reference proteome</keyword>
<dbReference type="SUPFAM" id="SSF52540">
    <property type="entry name" value="P-loop containing nucleoside triphosphate hydrolases"/>
    <property type="match status" value="1"/>
</dbReference>
<feature type="binding site" evidence="1">
    <location>
        <begin position="164"/>
        <end position="165"/>
    </location>
    <ligand>
        <name>ATP</name>
        <dbReference type="ChEBI" id="CHEBI:30616"/>
    </ligand>
</feature>
<dbReference type="GO" id="GO:0000287">
    <property type="term" value="F:magnesium ion binding"/>
    <property type="evidence" value="ECO:0007669"/>
    <property type="project" value="UniProtKB-UniRule"/>
</dbReference>
<comment type="function">
    <text evidence="1">Catalyzes a mechanistically unusual reaction, the ATP-dependent insertion of CO2 between the N7 and N8 nitrogen atoms of 7,8-diaminopelargonic acid (DAPA, also called 7,8-diammoniononanoate) to form a ureido ring.</text>
</comment>
<name>A0A1L7D230_9CORY</name>
<dbReference type="UniPathway" id="UPA00078">
    <property type="reaction ID" value="UER00161"/>
</dbReference>
<feature type="active site" evidence="1">
    <location>
        <position position="36"/>
    </location>
</feature>
<comment type="subunit">
    <text evidence="1">Homodimer.</text>
</comment>
<dbReference type="GO" id="GO:0005829">
    <property type="term" value="C:cytosol"/>
    <property type="evidence" value="ECO:0007669"/>
    <property type="project" value="TreeGrafter"/>
</dbReference>
<dbReference type="PIRSF" id="PIRSF006755">
    <property type="entry name" value="DTB_synth"/>
    <property type="match status" value="1"/>
</dbReference>
<dbReference type="OrthoDB" id="9802610at2"/>
<keyword evidence="1" id="KW-0067">ATP-binding</keyword>
<reference evidence="2 3" key="1">
    <citation type="submission" date="2014-08" db="EMBL/GenBank/DDBJ databases">
        <title>Complete genome sequence of Corynebacterium phocae M408/89/1(T)(=DSM 44612(T)), isolated from the common seal (Phoca vitulina).</title>
        <authorList>
            <person name="Ruckert C."/>
            <person name="Albersmeier A."/>
            <person name="Winkler A."/>
            <person name="Kalinowski J."/>
        </authorList>
    </citation>
    <scope>NUCLEOTIDE SEQUENCE [LARGE SCALE GENOMIC DNA]</scope>
    <source>
        <strain evidence="2 3">M408/89/1</strain>
    </source>
</reference>
<evidence type="ECO:0000256" key="1">
    <source>
        <dbReference type="HAMAP-Rule" id="MF_00336"/>
    </source>
</evidence>
<dbReference type="Pfam" id="PF13500">
    <property type="entry name" value="AAA_26"/>
    <property type="match status" value="1"/>
</dbReference>
<dbReference type="InterPro" id="IPR027417">
    <property type="entry name" value="P-loop_NTPase"/>
</dbReference>
<dbReference type="PANTHER" id="PTHR43210:SF5">
    <property type="entry name" value="DETHIOBIOTIN SYNTHETASE"/>
    <property type="match status" value="1"/>
</dbReference>
<keyword evidence="1" id="KW-0436">Ligase</keyword>
<comment type="caution">
    <text evidence="1">Lacks conserved residue(s) required for the propagation of feature annotation.</text>
</comment>
<dbReference type="PANTHER" id="PTHR43210">
    <property type="entry name" value="DETHIOBIOTIN SYNTHETASE"/>
    <property type="match status" value="1"/>
</dbReference>